<dbReference type="EMBL" id="MU005615">
    <property type="protein sequence ID" value="KAF2678010.1"/>
    <property type="molecule type" value="Genomic_DNA"/>
</dbReference>
<keyword evidence="7" id="KW-1185">Reference proteome</keyword>
<evidence type="ECO:0000256" key="3">
    <source>
        <dbReference type="ARBA" id="ARBA00022989"/>
    </source>
</evidence>
<dbReference type="InterPro" id="IPR036259">
    <property type="entry name" value="MFS_trans_sf"/>
</dbReference>
<evidence type="ECO:0000313" key="6">
    <source>
        <dbReference type="EMBL" id="KAF2678010.1"/>
    </source>
</evidence>
<feature type="transmembrane region" description="Helical" evidence="5">
    <location>
        <begin position="48"/>
        <end position="67"/>
    </location>
</feature>
<evidence type="ECO:0000256" key="4">
    <source>
        <dbReference type="ARBA" id="ARBA00023136"/>
    </source>
</evidence>
<dbReference type="SUPFAM" id="SSF103473">
    <property type="entry name" value="MFS general substrate transporter"/>
    <property type="match status" value="1"/>
</dbReference>
<feature type="transmembrane region" description="Helical" evidence="5">
    <location>
        <begin position="74"/>
        <end position="92"/>
    </location>
</feature>
<proteinExistence type="predicted"/>
<feature type="transmembrane region" description="Helical" evidence="5">
    <location>
        <begin position="138"/>
        <end position="158"/>
    </location>
</feature>
<dbReference type="FunFam" id="1.20.1250.20:FF:000196">
    <property type="entry name" value="MFS toxin efflux pump (AflT)"/>
    <property type="match status" value="1"/>
</dbReference>
<gene>
    <name evidence="6" type="ORF">K458DRAFT_261753</name>
</gene>
<evidence type="ECO:0000256" key="5">
    <source>
        <dbReference type="SAM" id="Phobius"/>
    </source>
</evidence>
<keyword evidence="2 5" id="KW-0812">Transmembrane</keyword>
<feature type="transmembrane region" description="Helical" evidence="5">
    <location>
        <begin position="104"/>
        <end position="126"/>
    </location>
</feature>
<organism evidence="6 7">
    <name type="scientific">Lentithecium fluviatile CBS 122367</name>
    <dbReference type="NCBI Taxonomy" id="1168545"/>
    <lineage>
        <taxon>Eukaryota</taxon>
        <taxon>Fungi</taxon>
        <taxon>Dikarya</taxon>
        <taxon>Ascomycota</taxon>
        <taxon>Pezizomycotina</taxon>
        <taxon>Dothideomycetes</taxon>
        <taxon>Pleosporomycetidae</taxon>
        <taxon>Pleosporales</taxon>
        <taxon>Massarineae</taxon>
        <taxon>Lentitheciaceae</taxon>
        <taxon>Lentithecium</taxon>
    </lineage>
</organism>
<dbReference type="AlphaFoldDB" id="A0A6G1IJ46"/>
<protein>
    <recommendedName>
        <fullName evidence="8">MFS general substrate transporter</fullName>
    </recommendedName>
</protein>
<feature type="non-terminal residue" evidence="6">
    <location>
        <position position="1"/>
    </location>
</feature>
<feature type="non-terminal residue" evidence="6">
    <location>
        <position position="228"/>
    </location>
</feature>
<evidence type="ECO:0000256" key="2">
    <source>
        <dbReference type="ARBA" id="ARBA00022692"/>
    </source>
</evidence>
<dbReference type="Gene3D" id="1.20.1250.20">
    <property type="entry name" value="MFS general substrate transporter like domains"/>
    <property type="match status" value="1"/>
</dbReference>
<evidence type="ECO:0008006" key="8">
    <source>
        <dbReference type="Google" id="ProtNLM"/>
    </source>
</evidence>
<reference evidence="6" key="1">
    <citation type="journal article" date="2020" name="Stud. Mycol.">
        <title>101 Dothideomycetes genomes: a test case for predicting lifestyles and emergence of pathogens.</title>
        <authorList>
            <person name="Haridas S."/>
            <person name="Albert R."/>
            <person name="Binder M."/>
            <person name="Bloem J."/>
            <person name="Labutti K."/>
            <person name="Salamov A."/>
            <person name="Andreopoulos B."/>
            <person name="Baker S."/>
            <person name="Barry K."/>
            <person name="Bills G."/>
            <person name="Bluhm B."/>
            <person name="Cannon C."/>
            <person name="Castanera R."/>
            <person name="Culley D."/>
            <person name="Daum C."/>
            <person name="Ezra D."/>
            <person name="Gonzalez J."/>
            <person name="Henrissat B."/>
            <person name="Kuo A."/>
            <person name="Liang C."/>
            <person name="Lipzen A."/>
            <person name="Lutzoni F."/>
            <person name="Magnuson J."/>
            <person name="Mondo S."/>
            <person name="Nolan M."/>
            <person name="Ohm R."/>
            <person name="Pangilinan J."/>
            <person name="Park H.-J."/>
            <person name="Ramirez L."/>
            <person name="Alfaro M."/>
            <person name="Sun H."/>
            <person name="Tritt A."/>
            <person name="Yoshinaga Y."/>
            <person name="Zwiers L.-H."/>
            <person name="Turgeon B."/>
            <person name="Goodwin S."/>
            <person name="Spatafora J."/>
            <person name="Crous P."/>
            <person name="Grigoriev I."/>
        </authorList>
    </citation>
    <scope>NUCLEOTIDE SEQUENCE</scope>
    <source>
        <strain evidence="6">CBS 122367</strain>
    </source>
</reference>
<evidence type="ECO:0000313" key="7">
    <source>
        <dbReference type="Proteomes" id="UP000799291"/>
    </source>
</evidence>
<comment type="subcellular location">
    <subcellularLocation>
        <location evidence="1">Membrane</location>
        <topology evidence="1">Multi-pass membrane protein</topology>
    </subcellularLocation>
</comment>
<dbReference type="OrthoDB" id="10021397at2759"/>
<feature type="transmembrane region" description="Helical" evidence="5">
    <location>
        <begin position="7"/>
        <end position="28"/>
    </location>
</feature>
<name>A0A6G1IJ46_9PLEO</name>
<dbReference type="GO" id="GO:0022857">
    <property type="term" value="F:transmembrane transporter activity"/>
    <property type="evidence" value="ECO:0007669"/>
    <property type="project" value="TreeGrafter"/>
</dbReference>
<dbReference type="PANTHER" id="PTHR23501">
    <property type="entry name" value="MAJOR FACILITATOR SUPERFAMILY"/>
    <property type="match status" value="1"/>
</dbReference>
<keyword evidence="3 5" id="KW-1133">Transmembrane helix</keyword>
<accession>A0A6G1IJ46</accession>
<evidence type="ECO:0000256" key="1">
    <source>
        <dbReference type="ARBA" id="ARBA00004141"/>
    </source>
</evidence>
<dbReference type="GO" id="GO:0005886">
    <property type="term" value="C:plasma membrane"/>
    <property type="evidence" value="ECO:0007669"/>
    <property type="project" value="TreeGrafter"/>
</dbReference>
<dbReference type="Proteomes" id="UP000799291">
    <property type="component" value="Unassembled WGS sequence"/>
</dbReference>
<sequence length="228" mass="24129">FLKNRTLLVGAVFEFFISGSFYVTLFYFPIYFQVIKGASAMSSGVRLIPLVLGLTLTQNILGTIITITGIFNPFLIAGPAIAAIGGGLLAALDRTSTSGQWIGYQILIGVGVGACLTIPLMVTGVVVKPKDVSTSTAIIIFSQSIGGALMLAAAQGIFQNELLRLLRREVPELDPVSVLSLGAEAEAVWEISVELMERVVEAFVEALQHTFVLTVPVAGVAFLVALGQ</sequence>
<keyword evidence="4 5" id="KW-0472">Membrane</keyword>
<dbReference type="PANTHER" id="PTHR23501:SF198">
    <property type="entry name" value="AZOLE RESISTANCE PROTEIN 1-RELATED"/>
    <property type="match status" value="1"/>
</dbReference>